<dbReference type="NCBIfam" id="NF047331">
    <property type="entry name" value="phage_HTJ"/>
    <property type="match status" value="1"/>
</dbReference>
<comment type="caution">
    <text evidence="1">The sequence shown here is derived from an EMBL/GenBank/DDBJ whole genome shotgun (WGS) entry which is preliminary data.</text>
</comment>
<dbReference type="AlphaFoldDB" id="A0A6I4KY03"/>
<gene>
    <name evidence="1" type="ORF">GJV18_08660</name>
</gene>
<proteinExistence type="predicted"/>
<sequence length="67" mass="7572">MAYTHEQYQALKEAIAGGELAVRYADRSVTYRSVAEMLQILRLMESELGINADANRGRRLTSFSKGY</sequence>
<organism evidence="1 2">
    <name type="scientific">Pseudomonas xionganensis</name>
    <dbReference type="NCBI Taxonomy" id="2654845"/>
    <lineage>
        <taxon>Bacteria</taxon>
        <taxon>Pseudomonadati</taxon>
        <taxon>Pseudomonadota</taxon>
        <taxon>Gammaproteobacteria</taxon>
        <taxon>Pseudomonadales</taxon>
        <taxon>Pseudomonadaceae</taxon>
        <taxon>Pseudomonas</taxon>
    </lineage>
</organism>
<accession>A0A6I4KY03</accession>
<reference evidence="1 2" key="1">
    <citation type="submission" date="2019-11" db="EMBL/GenBank/DDBJ databases">
        <title>Pseudomonas flavidum sp. nov., isolated from Baiyang Lake.</title>
        <authorList>
            <person name="Zhao Y."/>
        </authorList>
    </citation>
    <scope>NUCLEOTIDE SEQUENCE [LARGE SCALE GENOMIC DNA]</scope>
    <source>
        <strain evidence="2">R-22-3 w-18</strain>
    </source>
</reference>
<evidence type="ECO:0000313" key="1">
    <source>
        <dbReference type="EMBL" id="MVW75386.1"/>
    </source>
</evidence>
<dbReference type="Proteomes" id="UP000429555">
    <property type="component" value="Unassembled WGS sequence"/>
</dbReference>
<protein>
    <submittedName>
        <fullName evidence="1">Uncharacterized protein</fullName>
    </submittedName>
</protein>
<evidence type="ECO:0000313" key="2">
    <source>
        <dbReference type="Proteomes" id="UP000429555"/>
    </source>
</evidence>
<keyword evidence="2" id="KW-1185">Reference proteome</keyword>
<name>A0A6I4KY03_9PSED</name>
<dbReference type="EMBL" id="WKJZ01000001">
    <property type="protein sequence ID" value="MVW75386.1"/>
    <property type="molecule type" value="Genomic_DNA"/>
</dbReference>
<dbReference type="RefSeq" id="WP_160344483.1">
    <property type="nucleotide sequence ID" value="NZ_WKJZ01000001.1"/>
</dbReference>